<organism evidence="2 3">
    <name type="scientific">Streptomyces griseoloalbus</name>
    <dbReference type="NCBI Taxonomy" id="67303"/>
    <lineage>
        <taxon>Bacteria</taxon>
        <taxon>Bacillati</taxon>
        <taxon>Actinomycetota</taxon>
        <taxon>Actinomycetes</taxon>
        <taxon>Kitasatosporales</taxon>
        <taxon>Streptomycetaceae</taxon>
        <taxon>Streptomyces</taxon>
    </lineage>
</organism>
<keyword evidence="3" id="KW-1185">Reference proteome</keyword>
<comment type="caution">
    <text evidence="2">The sequence shown here is derived from an EMBL/GenBank/DDBJ whole genome shotgun (WGS) entry which is preliminary data.</text>
</comment>
<dbReference type="Proteomes" id="UP000568022">
    <property type="component" value="Unassembled WGS sequence"/>
</dbReference>
<dbReference type="AlphaFoldDB" id="A0A7W8BPP9"/>
<evidence type="ECO:0000256" key="1">
    <source>
        <dbReference type="SAM" id="MobiDB-lite"/>
    </source>
</evidence>
<name>A0A7W8BPP9_9ACTN</name>
<reference evidence="2 3" key="1">
    <citation type="submission" date="2020-08" db="EMBL/GenBank/DDBJ databases">
        <title>Genomic Encyclopedia of Type Strains, Phase III (KMG-III): the genomes of soil and plant-associated and newly described type strains.</title>
        <authorList>
            <person name="Whitman W."/>
        </authorList>
    </citation>
    <scope>NUCLEOTIDE SEQUENCE [LARGE SCALE GENOMIC DNA]</scope>
    <source>
        <strain evidence="2 3">CECT 3226</strain>
    </source>
</reference>
<evidence type="ECO:0000313" key="3">
    <source>
        <dbReference type="Proteomes" id="UP000568022"/>
    </source>
</evidence>
<accession>A0A7W8BPP9</accession>
<dbReference type="GO" id="GO:0016747">
    <property type="term" value="F:acyltransferase activity, transferring groups other than amino-acyl groups"/>
    <property type="evidence" value="ECO:0007669"/>
    <property type="project" value="UniProtKB-ARBA"/>
</dbReference>
<evidence type="ECO:0000313" key="2">
    <source>
        <dbReference type="EMBL" id="MBB5125818.1"/>
    </source>
</evidence>
<dbReference type="EMBL" id="JACHJE010000005">
    <property type="protein sequence ID" value="MBB5125818.1"/>
    <property type="molecule type" value="Genomic_DNA"/>
</dbReference>
<dbReference type="InterPro" id="IPR016039">
    <property type="entry name" value="Thiolase-like"/>
</dbReference>
<proteinExistence type="predicted"/>
<protein>
    <submittedName>
        <fullName evidence="2">Uncharacterized protein</fullName>
    </submittedName>
</protein>
<feature type="region of interest" description="Disordered" evidence="1">
    <location>
        <begin position="33"/>
        <end position="58"/>
    </location>
</feature>
<dbReference type="Gene3D" id="3.40.47.10">
    <property type="match status" value="1"/>
</dbReference>
<sequence>MAMTLPPELYSTEVTAWPDVWIGAAATAVDAPPPYDAVTGTRRRAGHRRPGADDGADADGALLRAARAARRRSGVPDGGLDLVIHAPTGAAGARDGTAAAVVRGLGCPRATAWEVRRPTGGALVALHLAAQYVSGRPRTPLTALVTTAGGDPVPYDRLSAGQATGLVLTASAGVARVLATAVLGGGPPHGSLLRSDLAWSVPERHTPRWRRRRHSRGTAAAAGPAGLGERQCEVVRLALAACGRAEDDVVRFLPSPAGSGPSCDGQLAQLPRLLEEEGPQRGETLVLADGDARGFGCAVVEIPRVGRSL</sequence>
<gene>
    <name evidence="2" type="ORF">FHS32_002552</name>
</gene>
<dbReference type="SUPFAM" id="SSF53901">
    <property type="entry name" value="Thiolase-like"/>
    <property type="match status" value="1"/>
</dbReference>